<evidence type="ECO:0000256" key="10">
    <source>
        <dbReference type="ARBA" id="ARBA00023136"/>
    </source>
</evidence>
<evidence type="ECO:0000259" key="16">
    <source>
        <dbReference type="SMART" id="SM00962"/>
    </source>
</evidence>
<proteinExistence type="inferred from homology"/>
<dbReference type="GO" id="GO:0005047">
    <property type="term" value="F:signal recognition particle binding"/>
    <property type="evidence" value="ECO:0007669"/>
    <property type="project" value="TreeGrafter"/>
</dbReference>
<dbReference type="GO" id="GO:0044781">
    <property type="term" value="P:bacterial-type flagellum organization"/>
    <property type="evidence" value="ECO:0007669"/>
    <property type="project" value="UniProtKB-UniRule"/>
</dbReference>
<dbReference type="GO" id="GO:0015031">
    <property type="term" value="P:protein transport"/>
    <property type="evidence" value="ECO:0007669"/>
    <property type="project" value="UniProtKB-KW"/>
</dbReference>
<dbReference type="GO" id="GO:0005525">
    <property type="term" value="F:GTP binding"/>
    <property type="evidence" value="ECO:0007669"/>
    <property type="project" value="UniProtKB-UniRule"/>
</dbReference>
<dbReference type="CDD" id="cd17873">
    <property type="entry name" value="FlhF"/>
    <property type="match status" value="1"/>
</dbReference>
<dbReference type="Pfam" id="PF00448">
    <property type="entry name" value="SRP54"/>
    <property type="match status" value="1"/>
</dbReference>
<dbReference type="Gene3D" id="3.40.50.300">
    <property type="entry name" value="P-loop containing nucleotide triphosphate hydrolases"/>
    <property type="match status" value="1"/>
</dbReference>
<keyword evidence="17" id="KW-0969">Cilium</keyword>
<evidence type="ECO:0000259" key="15">
    <source>
        <dbReference type="SMART" id="SM00382"/>
    </source>
</evidence>
<keyword evidence="5" id="KW-1003">Cell membrane</keyword>
<keyword evidence="9" id="KW-0342">GTP-binding</keyword>
<evidence type="ECO:0000256" key="7">
    <source>
        <dbReference type="ARBA" id="ARBA00022795"/>
    </source>
</evidence>
<accession>A0A248LGQ7</accession>
<feature type="domain" description="AAA+ ATPase" evidence="15">
    <location>
        <begin position="280"/>
        <end position="419"/>
    </location>
</feature>
<keyword evidence="4" id="KW-0813">Transport</keyword>
<feature type="region of interest" description="Disordered" evidence="14">
    <location>
        <begin position="119"/>
        <end position="188"/>
    </location>
</feature>
<keyword evidence="17" id="KW-0966">Cell projection</keyword>
<evidence type="ECO:0000256" key="4">
    <source>
        <dbReference type="ARBA" id="ARBA00022448"/>
    </source>
</evidence>
<evidence type="ECO:0000313" key="18">
    <source>
        <dbReference type="Proteomes" id="UP000197424"/>
    </source>
</evidence>
<feature type="region of interest" description="Disordered" evidence="14">
    <location>
        <begin position="56"/>
        <end position="80"/>
    </location>
</feature>
<dbReference type="InterPro" id="IPR020006">
    <property type="entry name" value="FlhF"/>
</dbReference>
<evidence type="ECO:0000256" key="1">
    <source>
        <dbReference type="ARBA" id="ARBA00004413"/>
    </source>
</evidence>
<protein>
    <recommendedName>
        <fullName evidence="3 13">Flagellar biosynthesis protein FlhF</fullName>
    </recommendedName>
</protein>
<dbReference type="Proteomes" id="UP000197424">
    <property type="component" value="Chromosome"/>
</dbReference>
<keyword evidence="8" id="KW-0653">Protein transport</keyword>
<dbReference type="GO" id="GO:0003924">
    <property type="term" value="F:GTPase activity"/>
    <property type="evidence" value="ECO:0007669"/>
    <property type="project" value="UniProtKB-UniRule"/>
</dbReference>
<dbReference type="OrthoDB" id="9778554at2"/>
<evidence type="ECO:0000256" key="13">
    <source>
        <dbReference type="NCBIfam" id="TIGR03499"/>
    </source>
</evidence>
<evidence type="ECO:0000256" key="6">
    <source>
        <dbReference type="ARBA" id="ARBA00022741"/>
    </source>
</evidence>
<dbReference type="SMART" id="SM00382">
    <property type="entry name" value="AAA"/>
    <property type="match status" value="1"/>
</dbReference>
<dbReference type="GO" id="GO:0006614">
    <property type="term" value="P:SRP-dependent cotranslational protein targeting to membrane"/>
    <property type="evidence" value="ECO:0007669"/>
    <property type="project" value="UniProtKB-UniRule"/>
</dbReference>
<dbReference type="EMBL" id="CP022115">
    <property type="protein sequence ID" value="ASJ23606.1"/>
    <property type="molecule type" value="Genomic_DNA"/>
</dbReference>
<evidence type="ECO:0000256" key="11">
    <source>
        <dbReference type="ARBA" id="ARBA00023225"/>
    </source>
</evidence>
<evidence type="ECO:0000256" key="12">
    <source>
        <dbReference type="ARBA" id="ARBA00025337"/>
    </source>
</evidence>
<dbReference type="AlphaFoldDB" id="A0A248LGQ7"/>
<dbReference type="NCBIfam" id="TIGR03499">
    <property type="entry name" value="FlhF"/>
    <property type="match status" value="1"/>
</dbReference>
<dbReference type="RefSeq" id="WP_088860193.1">
    <property type="nucleotide sequence ID" value="NZ_CP022115.1"/>
</dbReference>
<dbReference type="FunFam" id="3.40.50.300:FF:000695">
    <property type="entry name" value="Flagellar biosynthesis regulator FlhF"/>
    <property type="match status" value="1"/>
</dbReference>
<dbReference type="InterPro" id="IPR047040">
    <property type="entry name" value="FlhF__GTPase_dom"/>
</dbReference>
<dbReference type="PANTHER" id="PTHR43134">
    <property type="entry name" value="SIGNAL RECOGNITION PARTICLE RECEPTOR SUBUNIT ALPHA"/>
    <property type="match status" value="1"/>
</dbReference>
<evidence type="ECO:0000256" key="5">
    <source>
        <dbReference type="ARBA" id="ARBA00022475"/>
    </source>
</evidence>
<evidence type="ECO:0000256" key="9">
    <source>
        <dbReference type="ARBA" id="ARBA00023134"/>
    </source>
</evidence>
<feature type="domain" description="SRP54-type proteins GTP-binding" evidence="16">
    <location>
        <begin position="281"/>
        <end position="476"/>
    </location>
</feature>
<dbReference type="SUPFAM" id="SSF52540">
    <property type="entry name" value="P-loop containing nucleoside triphosphate hydrolases"/>
    <property type="match status" value="1"/>
</dbReference>
<dbReference type="InterPro" id="IPR000897">
    <property type="entry name" value="SRP54_GTPase_dom"/>
</dbReference>
<dbReference type="SMART" id="SM00962">
    <property type="entry name" value="SRP54"/>
    <property type="match status" value="1"/>
</dbReference>
<comment type="similarity">
    <text evidence="2">Belongs to the GTP-binding SRP family.</text>
</comment>
<keyword evidence="7" id="KW-1005">Bacterial flagellum biogenesis</keyword>
<evidence type="ECO:0000256" key="8">
    <source>
        <dbReference type="ARBA" id="ARBA00022927"/>
    </source>
</evidence>
<gene>
    <name evidence="17" type="primary">flhF</name>
    <name evidence="17" type="ORF">LHGZ1_0775</name>
</gene>
<evidence type="ECO:0000313" key="17">
    <source>
        <dbReference type="EMBL" id="ASJ23606.1"/>
    </source>
</evidence>
<evidence type="ECO:0000256" key="14">
    <source>
        <dbReference type="SAM" id="MobiDB-lite"/>
    </source>
</evidence>
<keyword evidence="10" id="KW-0472">Membrane</keyword>
<sequence>MVVKKFYGKTTREALRQVRDELGTDALILSNRSLADGGVEIMAVADADVSSLASSLASHVKPPPRPVSMPPLSHAPAQSVGPAAPLASALARTYALPVEPLDEPVARVFHPEDDVPTVRKADFPRLQTRPADSRPDLSAAPAEPNFVRPLRSSSPAMPEELLPDDAPASPARTGLTPSQQASEARTEQKLGEIGSEMRELKALLTAQMASLAWANLEDYHPKQAELFRKLLTVGMSPALCRQLVSKLPGHFDEEAALKWAKSALIHNLRVLPESDDIVDKGGVYALVGPTGVGKTTTIAKLAARATLRKGADAVALITTDSYRIGAQDQLKLYGRILQISVYAVDNEADLALTLKDLSHKHLVLIDSVGIGQRDPRLNGQTQMYAASGQGERAIRRILVLAANAAGHTLQDVIQRYQGEGLVGTIISKLDESPALGVALDVAIRHRLPVFYIANGQRVPEDLHLPDAPYLIERTFQSLRQGSGPFAYQNDEYRILQGAQQPGTGLS</sequence>
<dbReference type="InterPro" id="IPR003593">
    <property type="entry name" value="AAA+_ATPase"/>
</dbReference>
<name>A0A248LGQ7_9NEIS</name>
<dbReference type="GO" id="GO:0005886">
    <property type="term" value="C:plasma membrane"/>
    <property type="evidence" value="ECO:0007669"/>
    <property type="project" value="UniProtKB-SubCell"/>
</dbReference>
<evidence type="ECO:0000256" key="3">
    <source>
        <dbReference type="ARBA" id="ARBA00014919"/>
    </source>
</evidence>
<comment type="function">
    <text evidence="12">Necessary for flagellar biosynthesis. May be involved in translocation of the flagellum.</text>
</comment>
<dbReference type="Gene3D" id="1.20.120.1380">
    <property type="entry name" value="Flagellar FlhF biosynthesis protein, N domain"/>
    <property type="match status" value="1"/>
</dbReference>
<reference evidence="18" key="1">
    <citation type="submission" date="2017-06" db="EMBL/GenBank/DDBJ databases">
        <title>Whole genome sequence of Laribacter hongkongensis LHGZ1.</title>
        <authorList>
            <person name="Chen D."/>
            <person name="Wu H."/>
            <person name="Chen J."/>
        </authorList>
    </citation>
    <scope>NUCLEOTIDE SEQUENCE [LARGE SCALE GENOMIC DNA]</scope>
    <source>
        <strain evidence="18">LHGZ1</strain>
    </source>
</reference>
<keyword evidence="11" id="KW-1006">Bacterial flagellum protein export</keyword>
<dbReference type="PANTHER" id="PTHR43134:SF3">
    <property type="entry name" value="FLAGELLAR BIOSYNTHESIS PROTEIN FLHF"/>
    <property type="match status" value="1"/>
</dbReference>
<comment type="subcellular location">
    <subcellularLocation>
        <location evidence="1">Cell membrane</location>
        <topology evidence="1">Peripheral membrane protein</topology>
        <orientation evidence="1">Cytoplasmic side</orientation>
    </subcellularLocation>
</comment>
<dbReference type="InterPro" id="IPR027417">
    <property type="entry name" value="P-loop_NTPase"/>
</dbReference>
<evidence type="ECO:0000256" key="2">
    <source>
        <dbReference type="ARBA" id="ARBA00008531"/>
    </source>
</evidence>
<keyword evidence="17" id="KW-0282">Flagellum</keyword>
<keyword evidence="6" id="KW-0547">Nucleotide-binding</keyword>
<organism evidence="17 18">
    <name type="scientific">Laribacter hongkongensis</name>
    <dbReference type="NCBI Taxonomy" id="168471"/>
    <lineage>
        <taxon>Bacteria</taxon>
        <taxon>Pseudomonadati</taxon>
        <taxon>Pseudomonadota</taxon>
        <taxon>Betaproteobacteria</taxon>
        <taxon>Neisseriales</taxon>
        <taxon>Aquaspirillaceae</taxon>
        <taxon>Laribacter</taxon>
    </lineage>
</organism>